<dbReference type="EMBL" id="ATJO01000069">
    <property type="protein sequence ID" value="EPI50456.1"/>
    <property type="molecule type" value="Genomic_DNA"/>
</dbReference>
<dbReference type="InterPro" id="IPR050492">
    <property type="entry name" value="Bact_metal-bind_prot9"/>
</dbReference>
<keyword evidence="3" id="KW-0479">Metal-binding</keyword>
<evidence type="ECO:0000256" key="4">
    <source>
        <dbReference type="ARBA" id="ARBA00022729"/>
    </source>
</evidence>
<evidence type="ECO:0000256" key="5">
    <source>
        <dbReference type="SAM" id="MobiDB-lite"/>
    </source>
</evidence>
<feature type="region of interest" description="Disordered" evidence="5">
    <location>
        <begin position="354"/>
        <end position="396"/>
    </location>
</feature>
<dbReference type="AlphaFoldDB" id="S4GUP3"/>
<dbReference type="PANTHER" id="PTHR42953">
    <property type="entry name" value="HIGH-AFFINITY ZINC UPTAKE SYSTEM PROTEIN ZNUA-RELATED"/>
    <property type="match status" value="1"/>
</dbReference>
<dbReference type="Gene3D" id="3.40.50.1980">
    <property type="entry name" value="Nitrogenase molybdenum iron protein domain"/>
    <property type="match status" value="1"/>
</dbReference>
<keyword evidence="6" id="KW-1133">Transmembrane helix</keyword>
<dbReference type="Proteomes" id="UP000014601">
    <property type="component" value="Unassembled WGS sequence"/>
</dbReference>
<evidence type="ECO:0000256" key="6">
    <source>
        <dbReference type="SAM" id="Phobius"/>
    </source>
</evidence>
<dbReference type="GO" id="GO:0030001">
    <property type="term" value="P:metal ion transport"/>
    <property type="evidence" value="ECO:0007669"/>
    <property type="project" value="InterPro"/>
</dbReference>
<evidence type="ECO:0000256" key="3">
    <source>
        <dbReference type="ARBA" id="ARBA00022723"/>
    </source>
</evidence>
<evidence type="ECO:0000313" key="7">
    <source>
        <dbReference type="EMBL" id="EPI50456.1"/>
    </source>
</evidence>
<comment type="caution">
    <text evidence="7">The sequence shown here is derived from an EMBL/GenBank/DDBJ whole genome shotgun (WGS) entry which is preliminary data.</text>
</comment>
<evidence type="ECO:0000313" key="8">
    <source>
        <dbReference type="Proteomes" id="UP000014601"/>
    </source>
</evidence>
<gene>
    <name evidence="7" type="ORF">HMPREF1576_00956</name>
</gene>
<dbReference type="GO" id="GO:0030313">
    <property type="term" value="C:cell envelope"/>
    <property type="evidence" value="ECO:0007669"/>
    <property type="project" value="UniProtKB-SubCell"/>
</dbReference>
<evidence type="ECO:0000256" key="1">
    <source>
        <dbReference type="ARBA" id="ARBA00004196"/>
    </source>
</evidence>
<dbReference type="SUPFAM" id="SSF53807">
    <property type="entry name" value="Helical backbone' metal receptor"/>
    <property type="match status" value="1"/>
</dbReference>
<name>S4GUP3_9BIFI</name>
<dbReference type="PATRIC" id="fig|1261061.4.peg.847"/>
<proteinExistence type="predicted"/>
<dbReference type="GO" id="GO:0046872">
    <property type="term" value="F:metal ion binding"/>
    <property type="evidence" value="ECO:0007669"/>
    <property type="project" value="UniProtKB-KW"/>
</dbReference>
<organism evidence="7 8">
    <name type="scientific">Gardnerella pickettii JCP7719</name>
    <dbReference type="NCBI Taxonomy" id="1261061"/>
    <lineage>
        <taxon>Bacteria</taxon>
        <taxon>Bacillati</taxon>
        <taxon>Actinomycetota</taxon>
        <taxon>Actinomycetes</taxon>
        <taxon>Bifidobacteriales</taxon>
        <taxon>Bifidobacteriaceae</taxon>
        <taxon>Gardnerella</taxon>
        <taxon>Gardnerella pickettii</taxon>
    </lineage>
</organism>
<dbReference type="InterPro" id="IPR006127">
    <property type="entry name" value="ZnuA-like"/>
</dbReference>
<feature type="compositionally biased region" description="Basic and acidic residues" evidence="5">
    <location>
        <begin position="356"/>
        <end position="374"/>
    </location>
</feature>
<dbReference type="HOGENOM" id="CLU_016838_0_1_11"/>
<dbReference type="PANTHER" id="PTHR42953:SF1">
    <property type="entry name" value="METAL-BINDING PROTEIN HI_0362-RELATED"/>
    <property type="match status" value="1"/>
</dbReference>
<reference evidence="7 8" key="1">
    <citation type="submission" date="2013-06" db="EMBL/GenBank/DDBJ databases">
        <authorList>
            <person name="Weinstock G."/>
            <person name="Sodergren E."/>
            <person name="Lobos E.A."/>
            <person name="Fulton L."/>
            <person name="Fulton R."/>
            <person name="Courtney L."/>
            <person name="Fronick C."/>
            <person name="O'Laughlin M."/>
            <person name="Godfrey J."/>
            <person name="Wilson R.M."/>
            <person name="Miner T."/>
            <person name="Farmer C."/>
            <person name="Delehaunty K."/>
            <person name="Cordes M."/>
            <person name="Minx P."/>
            <person name="Tomlinson C."/>
            <person name="Chen J."/>
            <person name="Wollam A."/>
            <person name="Pepin K.H."/>
            <person name="Bhonagiri V."/>
            <person name="Zhang X."/>
            <person name="Warren W."/>
            <person name="Mitreva M."/>
            <person name="Mardis E.R."/>
            <person name="Wilson R.K."/>
        </authorList>
    </citation>
    <scope>NUCLEOTIDE SEQUENCE [LARGE SCALE GENOMIC DNA]</scope>
    <source>
        <strain evidence="7 8">JCP7719</strain>
    </source>
</reference>
<accession>S4GUP3</accession>
<keyword evidence="6" id="KW-0812">Transmembrane</keyword>
<dbReference type="Pfam" id="PF01297">
    <property type="entry name" value="ZnuA"/>
    <property type="match status" value="1"/>
</dbReference>
<evidence type="ECO:0000256" key="2">
    <source>
        <dbReference type="ARBA" id="ARBA00022448"/>
    </source>
</evidence>
<feature type="compositionally biased region" description="Polar residues" evidence="5">
    <location>
        <begin position="377"/>
        <end position="396"/>
    </location>
</feature>
<keyword evidence="4" id="KW-0732">Signal</keyword>
<protein>
    <submittedName>
        <fullName evidence="7">ABC transporter, substrate-binding protein</fullName>
    </submittedName>
</protein>
<comment type="subcellular location">
    <subcellularLocation>
        <location evidence="1">Cell envelope</location>
    </subcellularLocation>
</comment>
<keyword evidence="2" id="KW-0813">Transport</keyword>
<sequence length="396" mass="43611">MVFVLHKKATINLSYNKPCSKLQRVLTSANANNTDGRGAKMCENIFHLTRAKKICKAVLACIIVPSMLLGIAGCGASSQSSKTPTQPKKEVKQIKVVSTLESWASLAREIGGNDVEVQSIISNPDTDMSTFKPSSKDLQKLYSAQVVVSNGAGYDSWVAKHTSKSSEIVNAASTVGALNGDNPYLWFSKDARNEMASSICNAFSKVLPSKKKVFAKRLDAVKSQENKLDEYLANFAKSHKKFKYASINPVLFWLMSDMGISDSAPKAYAQQVAQGEEVGKANIDEFQKLIEERKFDVLISNSQRKGDDISILTGTAGRSYTSVMWVNELMPTYATDLRKWVMKICEDIDNASKTTTDMRKDLAKQEADQKKPITEKPTVSQPDPNRSNEGQQDPGK</sequence>
<keyword evidence="6" id="KW-0472">Membrane</keyword>
<feature type="transmembrane region" description="Helical" evidence="6">
    <location>
        <begin position="57"/>
        <end position="78"/>
    </location>
</feature>